<sequence length="813" mass="93133">MIFTTYEHQLEYLMNRFLFLLLLSLSVYSQTELNYPEVVYGKENISASWVSHPDIKGGEDTAVLFRNTFNVADGKADFIINISADNHYFLYVNDEFITHGPQLSDIQHYKYETLNLKDYLNPGKNVIAVKVINFGKRRFLGMQSIFTSLMVNGVTDNAKIINTSGFDDKWLSTIDQSYKANEVVWRGDGEKAIVGGFYANNPTDIVDMNHYPTHWETLDFDDQDWKKVEFFENASSMGGSIAYLLEPRNLPLLSWDEERIASIVRSSTPLTTEFPVLGTLTLAPNTTTTFLLDQQYVTNGFPELVFSKGKSSIITIKYAENLFGANNEKGDRNNLENKKLLGYYDEIISNGKNVQKFIPNWMRTFRFIEFKIETKDQELVLENFVNHRSRTTIPSIAKFSSDDDMYNDIFEICKRTIDICTQDYFLSDAYYETMQYVGDTKIQGLIWEALSGNAEHTKNAIRQFDHSRDSDGNILGAYPLRSTFIYPTYSLVWVDMIADQYNTSGDKEFIHTYKDGIINTLAGFEKNMNDLNLVNKTPYRYFIDWYTGPNNGSGTATKNDGLNSAVVSLHYLHALQNASRLFSEIGDKQTASVYKNRANEIITSVYELCYDADRSLFAERPDKTIYDQHTNIMAILTDAIPENEQRALLDKILNEEDLLQATYYYRFYLFEAIKKVGAPELFDVAQKPWEQMINENMTTTLERFESVEKPTRSEVHPWSASPAYFYFNYLAGIQSVKNDFEEVEIAPAFGKLNEIAGLLPTSKGNIEFKLKRNKHKLSAEITLPTTIKGKVIWQGSVVELKPGKNTYTLKSAK</sequence>
<dbReference type="Gene3D" id="2.60.120.260">
    <property type="entry name" value="Galactose-binding domain-like"/>
    <property type="match status" value="1"/>
</dbReference>
<evidence type="ECO:0000313" key="3">
    <source>
        <dbReference type="Proteomes" id="UP000294749"/>
    </source>
</evidence>
<dbReference type="SUPFAM" id="SSF48208">
    <property type="entry name" value="Six-hairpin glycosidases"/>
    <property type="match status" value="1"/>
</dbReference>
<dbReference type="SUPFAM" id="SSF49785">
    <property type="entry name" value="Galactose-binding domain-like"/>
    <property type="match status" value="1"/>
</dbReference>
<dbReference type="AlphaFoldDB" id="A0A4R7K2P5"/>
<protein>
    <submittedName>
        <fullName evidence="2">Alpha-L-rhamnosidase-like protein</fullName>
    </submittedName>
</protein>
<keyword evidence="3" id="KW-1185">Reference proteome</keyword>
<dbReference type="InterPro" id="IPR008928">
    <property type="entry name" value="6-hairpin_glycosidase_sf"/>
</dbReference>
<dbReference type="Pfam" id="PF17389">
    <property type="entry name" value="Bac_rhamnosid6H"/>
    <property type="match status" value="1"/>
</dbReference>
<dbReference type="Gene3D" id="1.50.10.10">
    <property type="match status" value="1"/>
</dbReference>
<proteinExistence type="predicted"/>
<evidence type="ECO:0000259" key="1">
    <source>
        <dbReference type="Pfam" id="PF17389"/>
    </source>
</evidence>
<dbReference type="PANTHER" id="PTHR34987">
    <property type="entry name" value="C, PUTATIVE (AFU_ORTHOLOGUE AFUA_3G02880)-RELATED"/>
    <property type="match status" value="1"/>
</dbReference>
<feature type="domain" description="Alpha-L-rhamnosidase six-hairpin glycosidase" evidence="1">
    <location>
        <begin position="396"/>
        <end position="729"/>
    </location>
</feature>
<dbReference type="InterPro" id="IPR008979">
    <property type="entry name" value="Galactose-bd-like_sf"/>
</dbReference>
<dbReference type="InterPro" id="IPR012341">
    <property type="entry name" value="6hp_glycosidase-like_sf"/>
</dbReference>
<gene>
    <name evidence="2" type="ORF">CLV90_2953</name>
</gene>
<organism evidence="2 3">
    <name type="scientific">Maribacter spongiicola</name>
    <dbReference type="NCBI Taxonomy" id="1206753"/>
    <lineage>
        <taxon>Bacteria</taxon>
        <taxon>Pseudomonadati</taxon>
        <taxon>Bacteroidota</taxon>
        <taxon>Flavobacteriia</taxon>
        <taxon>Flavobacteriales</taxon>
        <taxon>Flavobacteriaceae</taxon>
        <taxon>Maribacter</taxon>
    </lineage>
</organism>
<dbReference type="OrthoDB" id="9815108at2"/>
<dbReference type="Gene3D" id="2.60.420.10">
    <property type="entry name" value="Maltose phosphorylase, domain 3"/>
    <property type="match status" value="1"/>
</dbReference>
<accession>A0A4R7K2P5</accession>
<comment type="caution">
    <text evidence="2">The sequence shown here is derived from an EMBL/GenBank/DDBJ whole genome shotgun (WGS) entry which is preliminary data.</text>
</comment>
<evidence type="ECO:0000313" key="2">
    <source>
        <dbReference type="EMBL" id="TDT43829.1"/>
    </source>
</evidence>
<name>A0A4R7K2P5_9FLAO</name>
<reference evidence="2 3" key="1">
    <citation type="submission" date="2019-03" db="EMBL/GenBank/DDBJ databases">
        <title>Genomic Encyclopedia of Archaeal and Bacterial Type Strains, Phase II (KMG-II): from individual species to whole genera.</title>
        <authorList>
            <person name="Goeker M."/>
        </authorList>
    </citation>
    <scope>NUCLEOTIDE SEQUENCE [LARGE SCALE GENOMIC DNA]</scope>
    <source>
        <strain evidence="2 3">DSM 25233</strain>
    </source>
</reference>
<dbReference type="PANTHER" id="PTHR34987:SF2">
    <property type="entry name" value="B, PUTATIVE (AFU_ORTHOLOGUE AFUA_7G05040)-RELATED"/>
    <property type="match status" value="1"/>
</dbReference>
<dbReference type="Proteomes" id="UP000294749">
    <property type="component" value="Unassembled WGS sequence"/>
</dbReference>
<dbReference type="EMBL" id="SOAY01000012">
    <property type="protein sequence ID" value="TDT43829.1"/>
    <property type="molecule type" value="Genomic_DNA"/>
</dbReference>
<dbReference type="InterPro" id="IPR035396">
    <property type="entry name" value="Bac_rhamnosid6H"/>
</dbReference>
<dbReference type="GO" id="GO:0005975">
    <property type="term" value="P:carbohydrate metabolic process"/>
    <property type="evidence" value="ECO:0007669"/>
    <property type="project" value="InterPro"/>
</dbReference>